<dbReference type="Gene3D" id="2.40.260.10">
    <property type="entry name" value="Sortase"/>
    <property type="match status" value="1"/>
</dbReference>
<dbReference type="InterPro" id="IPR042001">
    <property type="entry name" value="Sortase_F"/>
</dbReference>
<dbReference type="Proteomes" id="UP001056336">
    <property type="component" value="Chromosome"/>
</dbReference>
<evidence type="ECO:0000313" key="3">
    <source>
        <dbReference type="EMBL" id="UQX89416.1"/>
    </source>
</evidence>
<accession>A0ABY4R2M4</accession>
<evidence type="ECO:0000256" key="2">
    <source>
        <dbReference type="SAM" id="Phobius"/>
    </source>
</evidence>
<keyword evidence="4" id="KW-1185">Reference proteome</keyword>
<sequence>MSAHSAEPSGGRRPGLPTVGGIHLLLLIAVFSGLVALTAVMLFTGNPQPDDGASTVGMTLPALQSHTPTIRPLSVSPDLTTSAGASHLSETPLTIPVAPPTVAPARPGLPVLVSVPRLQIRSSLQALGLLSDGTLQAPTEYARAGWYAKGIRPGAVGPAIIAGHVDSVSGPAVFFALSQARVGDDVVVTDDRGATRHFTVVTIARYAKASFPTDAVYGPSPLPVVRLITCTGDFDVSKGSYLDNLVVTAELRRPRAG</sequence>
<evidence type="ECO:0000313" key="4">
    <source>
        <dbReference type="Proteomes" id="UP001056336"/>
    </source>
</evidence>
<gene>
    <name evidence="3" type="ORF">M6D93_05275</name>
</gene>
<proteinExistence type="predicted"/>
<evidence type="ECO:0000256" key="1">
    <source>
        <dbReference type="ARBA" id="ARBA00022801"/>
    </source>
</evidence>
<name>A0ABY4R2M4_9ACTN</name>
<reference evidence="3" key="1">
    <citation type="journal article" date="2018" name="Int. J. Syst. Evol. Microbiol.">
        <title>Jatrophihabitans telluris sp. nov., isolated from sediment soil of lava forest wetlands and the emended description of the genus Jatrophihabitans.</title>
        <authorList>
            <person name="Lee K.C."/>
            <person name="Suh M.K."/>
            <person name="Eom M.K."/>
            <person name="Kim K.K."/>
            <person name="Kim J.S."/>
            <person name="Kim D.S."/>
            <person name="Ko S.H."/>
            <person name="Shin Y.K."/>
            <person name="Lee J.S."/>
        </authorList>
    </citation>
    <scope>NUCLEOTIDE SEQUENCE</scope>
    <source>
        <strain evidence="3">N237</strain>
    </source>
</reference>
<keyword evidence="2" id="KW-0472">Membrane</keyword>
<organism evidence="3 4">
    <name type="scientific">Jatrophihabitans telluris</name>
    <dbReference type="NCBI Taxonomy" id="2038343"/>
    <lineage>
        <taxon>Bacteria</taxon>
        <taxon>Bacillati</taxon>
        <taxon>Actinomycetota</taxon>
        <taxon>Actinomycetes</taxon>
        <taxon>Jatrophihabitantales</taxon>
        <taxon>Jatrophihabitantaceae</taxon>
        <taxon>Jatrophihabitans</taxon>
    </lineage>
</organism>
<dbReference type="InterPro" id="IPR005754">
    <property type="entry name" value="Sortase"/>
</dbReference>
<reference evidence="3" key="2">
    <citation type="submission" date="2022-05" db="EMBL/GenBank/DDBJ databases">
        <authorList>
            <person name="Kim J.-S."/>
            <person name="Lee K."/>
            <person name="Suh M."/>
            <person name="Eom M."/>
            <person name="Kim J.-S."/>
            <person name="Kim D.-S."/>
            <person name="Ko S.-H."/>
            <person name="Shin Y."/>
            <person name="Lee J.-S."/>
        </authorList>
    </citation>
    <scope>NUCLEOTIDE SEQUENCE</scope>
    <source>
        <strain evidence="3">N237</strain>
    </source>
</reference>
<dbReference type="Pfam" id="PF04203">
    <property type="entry name" value="Sortase"/>
    <property type="match status" value="1"/>
</dbReference>
<keyword evidence="1" id="KW-0378">Hydrolase</keyword>
<dbReference type="EMBL" id="CP097332">
    <property type="protein sequence ID" value="UQX89416.1"/>
    <property type="molecule type" value="Genomic_DNA"/>
</dbReference>
<dbReference type="InterPro" id="IPR023365">
    <property type="entry name" value="Sortase_dom-sf"/>
</dbReference>
<dbReference type="SUPFAM" id="SSF63817">
    <property type="entry name" value="Sortase"/>
    <property type="match status" value="1"/>
</dbReference>
<keyword evidence="2" id="KW-1133">Transmembrane helix</keyword>
<dbReference type="RefSeq" id="WP_249773312.1">
    <property type="nucleotide sequence ID" value="NZ_CP097332.1"/>
</dbReference>
<keyword evidence="2" id="KW-0812">Transmembrane</keyword>
<protein>
    <submittedName>
        <fullName evidence="3">Class F sortase</fullName>
    </submittedName>
</protein>
<feature type="transmembrane region" description="Helical" evidence="2">
    <location>
        <begin position="20"/>
        <end position="43"/>
    </location>
</feature>
<dbReference type="CDD" id="cd05829">
    <property type="entry name" value="Sortase_F"/>
    <property type="match status" value="1"/>
</dbReference>